<feature type="compositionally biased region" description="Polar residues" evidence="3">
    <location>
        <begin position="1066"/>
        <end position="1080"/>
    </location>
</feature>
<dbReference type="GO" id="GO:0009986">
    <property type="term" value="C:cell surface"/>
    <property type="evidence" value="ECO:0007669"/>
    <property type="project" value="TreeGrafter"/>
</dbReference>
<keyword evidence="1 4" id="KW-0732">Signal</keyword>
<dbReference type="EMBL" id="NEVH01026393">
    <property type="protein sequence ID" value="PNF14294.1"/>
    <property type="molecule type" value="Genomic_DNA"/>
</dbReference>
<feature type="chain" id="PRO_5014327233" description="Otoancorin" evidence="4">
    <location>
        <begin position="29"/>
        <end position="1546"/>
    </location>
</feature>
<organism evidence="5 6">
    <name type="scientific">Cryptotermes secundus</name>
    <dbReference type="NCBI Taxonomy" id="105785"/>
    <lineage>
        <taxon>Eukaryota</taxon>
        <taxon>Metazoa</taxon>
        <taxon>Ecdysozoa</taxon>
        <taxon>Arthropoda</taxon>
        <taxon>Hexapoda</taxon>
        <taxon>Insecta</taxon>
        <taxon>Pterygota</taxon>
        <taxon>Neoptera</taxon>
        <taxon>Polyneoptera</taxon>
        <taxon>Dictyoptera</taxon>
        <taxon>Blattodea</taxon>
        <taxon>Blattoidea</taxon>
        <taxon>Termitoidae</taxon>
        <taxon>Kalotermitidae</taxon>
        <taxon>Cryptotermitinae</taxon>
        <taxon>Cryptotermes</taxon>
    </lineage>
</organism>
<dbReference type="PANTHER" id="PTHR23412">
    <property type="entry name" value="STEREOCILIN RELATED"/>
    <property type="match status" value="1"/>
</dbReference>
<evidence type="ECO:0000256" key="4">
    <source>
        <dbReference type="SAM" id="SignalP"/>
    </source>
</evidence>
<feature type="compositionally biased region" description="Basic residues" evidence="3">
    <location>
        <begin position="1135"/>
        <end position="1146"/>
    </location>
</feature>
<dbReference type="OrthoDB" id="8189109at2759"/>
<dbReference type="GO" id="GO:0007160">
    <property type="term" value="P:cell-matrix adhesion"/>
    <property type="evidence" value="ECO:0007669"/>
    <property type="project" value="TreeGrafter"/>
</dbReference>
<gene>
    <name evidence="5" type="ORF">B7P43_G07083</name>
</gene>
<feature type="region of interest" description="Disordered" evidence="3">
    <location>
        <begin position="1066"/>
        <end position="1085"/>
    </location>
</feature>
<sequence length="1546" mass="172150">MTTFKIWGTCRFLAVLLVLLLCQETVQTKLPSSDETAVRALKCIFWTDPVRTCVDSTGYVLPNRLMQMYENMNEEMKESIRAGRLETMTPEDFAKLPTSFFLLISSHHLISISGSSLAALLISSQDVAVAVKIMENLNTGMLKEFFKKLQGVELKSQIQDIIANTLVKLLPDANSSWNYHRFRTIEKVGSPLLAHLPSYFLANLTKLESSKFLFHLRNWLWSNLPSNVWCGKTEASKRAWTDLMLRSSYPFNLSEWNANDVRRFRYFLEGATPDELQHLSAQQLENTVLLKTKLSRLQVQAIFNILYSNRELSSANLTEAQLLPVALQLSPANLLRFSVASTDFRVLSSLFEQMKFCSYITAKQVMESLIAQSLLSGRLKSVEPETWGNGIEHLGKFVYVLPVSALESYRLSPPTALVQSSIDCDRITARQARLLTGDTVINLEKPDLIMGQKGLLRALSSSQLVSARTLPQNLLYHLLVSLPSGMPMQAAALLQKVEGLVGDRWTLGKMLSNKDPHQFFEMMPSRKIARIVTDIENIKGFENVIKGLPPATLSVLLTARRTRLQGGKWTSDTLLSGGSKLALLGLTCNDIYAMETMDFIYIMEQYNRVRNALKKPFPKDLQYCSQMALMSYLEKKGSLQNFKLSEQLLDYLEPAETEAIGGYILATLPVQDIEKAINSQHMLETIGQLSLPELLVATKEIKPYKYAQLLLKKHEHPHKRVTEIKAFEISSLGNLVHFLPATDILKINPVSMKLFVESFGDSASKIVCANSVTRSAWYQIFLKAFGDPFSWTSSVLATLGDFLLVVPNEELNSVPLDSWKDAADTLVEQTSYYMKVEWPGIVDRIPLYQACAEILEDSESSNYVAAVRRLARWHLAAVQSQLNTIVSASQMLATVHQSKKEKPVRKMVIPNLPIEMKHPDTIIKVLVPDEVGKSIIVKKPGAEMELGTVAMPNTLTSESTTHPTSTVALHESNETLNADLIEKLEELETSTTGDTEANTEFLMETSTPAAESIIWSSTKSDKINKIDGDNYLTTLRSSTETVISTGSSLENTTVTLIYPPTSAAVDSNSTSVTSDINSTERSAELPTDKHVKFSANIENKHLLQEIKSESSSDSLPVNGSISLKRDENMSLSSHRSNHEKVKVKRHANVEDKEEQRNNQTINGINRAEQSGEVLRGVIRANIFSSQTKPSAVSALIPEIEMTSVQPADKREIPRYWEKVSCDAIRATGLSAGLALDETDIELMGLEELEMCVDTLGSLELDSKLQTKIWSLVNKDKLLENLSDLGHLVKVLEVDDISKINLNLSSSNALDNLATLSEMVTDTHVLHEVGSHFLKSNPDMKKLITETTVALGRILCEVLTISSQKLHDLLEHSVFLQASPMLGRMKDCPTHCLHKFVNLATRNSEYGPLDTWTAEDVATLGSTPAGLKAEQWRKLKSTGYGNNPLVGIRPSAIRCIPPQIFKELDDDQLKSLPTLSAAVVSQEQLSHLSRSQQLALTRIQKEVRILKYSEDTDSSIKQQHKPNGSASSTDINLLVIVVLAVISRFIA</sequence>
<evidence type="ECO:0000256" key="1">
    <source>
        <dbReference type="ARBA" id="ARBA00022729"/>
    </source>
</evidence>
<keyword evidence="6" id="KW-1185">Reference proteome</keyword>
<evidence type="ECO:0008006" key="7">
    <source>
        <dbReference type="Google" id="ProtNLM"/>
    </source>
</evidence>
<dbReference type="STRING" id="105785.A0A2J7PD85"/>
<name>A0A2J7PD85_9NEOP</name>
<proteinExistence type="predicted"/>
<comment type="caution">
    <text evidence="5">The sequence shown here is derived from an EMBL/GenBank/DDBJ whole genome shotgun (WGS) entry which is preliminary data.</text>
</comment>
<dbReference type="InterPro" id="IPR026664">
    <property type="entry name" value="Stereocilin-rel"/>
</dbReference>
<evidence type="ECO:0000313" key="5">
    <source>
        <dbReference type="EMBL" id="PNF14294.1"/>
    </source>
</evidence>
<evidence type="ECO:0000256" key="3">
    <source>
        <dbReference type="SAM" id="MobiDB-lite"/>
    </source>
</evidence>
<dbReference type="Proteomes" id="UP000235965">
    <property type="component" value="Unassembled WGS sequence"/>
</dbReference>
<feature type="signal peptide" evidence="4">
    <location>
        <begin position="1"/>
        <end position="28"/>
    </location>
</feature>
<evidence type="ECO:0000313" key="6">
    <source>
        <dbReference type="Proteomes" id="UP000235965"/>
    </source>
</evidence>
<dbReference type="PANTHER" id="PTHR23412:SF17">
    <property type="entry name" value="OTOANCORIN"/>
    <property type="match status" value="1"/>
</dbReference>
<keyword evidence="2" id="KW-0325">Glycoprotein</keyword>
<evidence type="ECO:0000256" key="2">
    <source>
        <dbReference type="ARBA" id="ARBA00023180"/>
    </source>
</evidence>
<accession>A0A2J7PD85</accession>
<feature type="region of interest" description="Disordered" evidence="3">
    <location>
        <begin position="1128"/>
        <end position="1157"/>
    </location>
</feature>
<protein>
    <recommendedName>
        <fullName evidence="7">Otoancorin</fullName>
    </recommendedName>
</protein>
<dbReference type="InParanoid" id="A0A2J7PD85"/>
<reference evidence="5 6" key="1">
    <citation type="submission" date="2017-12" db="EMBL/GenBank/DDBJ databases">
        <title>Hemimetabolous genomes reveal molecular basis of termite eusociality.</title>
        <authorList>
            <person name="Harrison M.C."/>
            <person name="Jongepier E."/>
            <person name="Robertson H.M."/>
            <person name="Arning N."/>
            <person name="Bitard-Feildel T."/>
            <person name="Chao H."/>
            <person name="Childers C.P."/>
            <person name="Dinh H."/>
            <person name="Doddapaneni H."/>
            <person name="Dugan S."/>
            <person name="Gowin J."/>
            <person name="Greiner C."/>
            <person name="Han Y."/>
            <person name="Hu H."/>
            <person name="Hughes D.S.T."/>
            <person name="Huylmans A.-K."/>
            <person name="Kemena C."/>
            <person name="Kremer L.P.M."/>
            <person name="Lee S.L."/>
            <person name="Lopez-Ezquerra A."/>
            <person name="Mallet L."/>
            <person name="Monroy-Kuhn J.M."/>
            <person name="Moser A."/>
            <person name="Murali S.C."/>
            <person name="Muzny D.M."/>
            <person name="Otani S."/>
            <person name="Piulachs M.-D."/>
            <person name="Poelchau M."/>
            <person name="Qu J."/>
            <person name="Schaub F."/>
            <person name="Wada-Katsumata A."/>
            <person name="Worley K.C."/>
            <person name="Xie Q."/>
            <person name="Ylla G."/>
            <person name="Poulsen M."/>
            <person name="Gibbs R.A."/>
            <person name="Schal C."/>
            <person name="Richards S."/>
            <person name="Belles X."/>
            <person name="Korb J."/>
            <person name="Bornberg-Bauer E."/>
        </authorList>
    </citation>
    <scope>NUCLEOTIDE SEQUENCE [LARGE SCALE GENOMIC DNA]</scope>
    <source>
        <tissue evidence="5">Whole body</tissue>
    </source>
</reference>
<feature type="compositionally biased region" description="Basic and acidic residues" evidence="3">
    <location>
        <begin position="1147"/>
        <end position="1156"/>
    </location>
</feature>